<accession>A0A3R6WHJ2</accession>
<dbReference type="Proteomes" id="UP000285060">
    <property type="component" value="Unassembled WGS sequence"/>
</dbReference>
<evidence type="ECO:0000256" key="1">
    <source>
        <dbReference type="SAM" id="Phobius"/>
    </source>
</evidence>
<comment type="caution">
    <text evidence="2">The sequence shown here is derived from an EMBL/GenBank/DDBJ whole genome shotgun (WGS) entry which is preliminary data.</text>
</comment>
<reference evidence="2 3" key="1">
    <citation type="submission" date="2018-08" db="EMBL/GenBank/DDBJ databases">
        <title>Aphanomyces genome sequencing and annotation.</title>
        <authorList>
            <person name="Minardi D."/>
            <person name="Oidtmann B."/>
            <person name="Van Der Giezen M."/>
            <person name="Studholme D.J."/>
        </authorList>
    </citation>
    <scope>NUCLEOTIDE SEQUENCE [LARGE SCALE GENOMIC DNA]</scope>
    <source>
        <strain evidence="2 3">NJM0002</strain>
    </source>
</reference>
<proteinExistence type="predicted"/>
<keyword evidence="1" id="KW-0472">Membrane</keyword>
<dbReference type="EMBL" id="QUSY01001096">
    <property type="protein sequence ID" value="RHY26068.1"/>
    <property type="molecule type" value="Genomic_DNA"/>
</dbReference>
<dbReference type="AlphaFoldDB" id="A0A3R6WHJ2"/>
<evidence type="ECO:0000313" key="3">
    <source>
        <dbReference type="Proteomes" id="UP000285060"/>
    </source>
</evidence>
<gene>
    <name evidence="2" type="ORF">DYB32_007889</name>
</gene>
<evidence type="ECO:0000313" key="2">
    <source>
        <dbReference type="EMBL" id="RHY26068.1"/>
    </source>
</evidence>
<protein>
    <submittedName>
        <fullName evidence="2">Uncharacterized protein</fullName>
    </submittedName>
</protein>
<keyword evidence="1" id="KW-0812">Transmembrane</keyword>
<feature type="transmembrane region" description="Helical" evidence="1">
    <location>
        <begin position="82"/>
        <end position="106"/>
    </location>
</feature>
<keyword evidence="3" id="KW-1185">Reference proteome</keyword>
<sequence>MPHHPPCWNSPVAKLGSRHGGLHLPKNLAKMLSDRVFVEATNDQVEVTMRVYYTPARVAFLVAIGTAIAFGMLTMFSMPLPLFVVGICVASTASMTVFVGVQWLLYGFERFTLAGAVLTYEWGIPGTGLGGSAKFDTATMGPIQINANGALGFTYQGRVIRIGKVCRSHEKVEFLDALAARLPAYLVSYPPVAQCDRYYPVDGKTAAVPSTAAVPCQSQSSLAPIRMTVTPAEAHI</sequence>
<feature type="transmembrane region" description="Helical" evidence="1">
    <location>
        <begin position="58"/>
        <end position="76"/>
    </location>
</feature>
<keyword evidence="1" id="KW-1133">Transmembrane helix</keyword>
<organism evidence="2 3">
    <name type="scientific">Aphanomyces invadans</name>
    <dbReference type="NCBI Taxonomy" id="157072"/>
    <lineage>
        <taxon>Eukaryota</taxon>
        <taxon>Sar</taxon>
        <taxon>Stramenopiles</taxon>
        <taxon>Oomycota</taxon>
        <taxon>Saprolegniomycetes</taxon>
        <taxon>Saprolegniales</taxon>
        <taxon>Verrucalvaceae</taxon>
        <taxon>Aphanomyces</taxon>
    </lineage>
</organism>
<name>A0A3R6WHJ2_9STRA</name>